<keyword evidence="2" id="KW-1185">Reference proteome</keyword>
<reference evidence="1 2" key="1">
    <citation type="submission" date="2023-03" db="EMBL/GenBank/DDBJ databases">
        <title>Draft genome sequence of Thalassotalea insulae KCTC 62186T.</title>
        <authorList>
            <person name="Sawabe T."/>
        </authorList>
    </citation>
    <scope>NUCLEOTIDE SEQUENCE [LARGE SCALE GENOMIC DNA]</scope>
    <source>
        <strain evidence="1 2">KCTC 62186</strain>
    </source>
</reference>
<evidence type="ECO:0000313" key="1">
    <source>
        <dbReference type="EMBL" id="GLX78063.1"/>
    </source>
</evidence>
<comment type="caution">
    <text evidence="1">The sequence shown here is derived from an EMBL/GenBank/DDBJ whole genome shotgun (WGS) entry which is preliminary data.</text>
</comment>
<accession>A0ABQ6GQ07</accession>
<protein>
    <recommendedName>
        <fullName evidence="3">Anti-sigma factor</fullName>
    </recommendedName>
</protein>
<gene>
    <name evidence="1" type="ORF">tinsulaeT_14030</name>
</gene>
<dbReference type="Proteomes" id="UP001157186">
    <property type="component" value="Unassembled WGS sequence"/>
</dbReference>
<evidence type="ECO:0008006" key="3">
    <source>
        <dbReference type="Google" id="ProtNLM"/>
    </source>
</evidence>
<proteinExistence type="predicted"/>
<organism evidence="1 2">
    <name type="scientific">Thalassotalea insulae</name>
    <dbReference type="NCBI Taxonomy" id="2056778"/>
    <lineage>
        <taxon>Bacteria</taxon>
        <taxon>Pseudomonadati</taxon>
        <taxon>Pseudomonadota</taxon>
        <taxon>Gammaproteobacteria</taxon>
        <taxon>Alteromonadales</taxon>
        <taxon>Colwelliaceae</taxon>
        <taxon>Thalassotalea</taxon>
    </lineage>
</organism>
<dbReference type="EMBL" id="BSST01000001">
    <property type="protein sequence ID" value="GLX78063.1"/>
    <property type="molecule type" value="Genomic_DNA"/>
</dbReference>
<evidence type="ECO:0000313" key="2">
    <source>
        <dbReference type="Proteomes" id="UP001157186"/>
    </source>
</evidence>
<sequence length="165" mass="18739">MKKVISDQSLEQQVAQLPKEMEPKRDLWRGIEKAIALTPQQAEKRSSVVSMAWAASIVVAVLVSWLSLSPQQGNVPESITIVSTLEKDFEQQKQVMLTNFGQPELSELPKEMQEQLNELSSARSAISNALANDPDNKELLNLLRWTQQQEIQLLKQLYTPQWQTI</sequence>
<name>A0ABQ6GQ07_9GAMM</name>
<dbReference type="RefSeq" id="WP_284243955.1">
    <property type="nucleotide sequence ID" value="NZ_BSST01000001.1"/>
</dbReference>